<dbReference type="InterPro" id="IPR005829">
    <property type="entry name" value="Sugar_transporter_CS"/>
</dbReference>
<dbReference type="GO" id="GO:0022857">
    <property type="term" value="F:transmembrane transporter activity"/>
    <property type="evidence" value="ECO:0007669"/>
    <property type="project" value="InterPro"/>
</dbReference>
<comment type="caution">
    <text evidence="9">The sequence shown here is derived from an EMBL/GenBank/DDBJ whole genome shotgun (WGS) entry which is preliminary data.</text>
</comment>
<keyword evidence="3" id="KW-1003">Cell membrane</keyword>
<dbReference type="SUPFAM" id="SSF103473">
    <property type="entry name" value="MFS general substrate transporter"/>
    <property type="match status" value="1"/>
</dbReference>
<sequence>MPPTSSPSGSAPLARAGHRAAPRLLPRAQPSARRWLRPAAATLAVAWGANMFAAILQTYRGALSPVQVTGLFGAYALGLIPAVLVMARVADRLGRRVVLIAALLLSVLGTAVLAVAADRFGLLLVGRVVVGLSAGAAFAPATAWIKELTQAAEDEGRAGAGSRPGRGALRASTALTAGFAVGPLVSGAIVQASPSLRPAAYALQVVLVLIALPLVWTTSETTRRTGTPTAAVRLPRARNGRAGGAAAPSTLRRTLRRRVFLAGVLPTAPWVFGAATTALGALPVLVPLGRFGPLGSGVVAAVTLGTGILVQPVAQRLVRRGPTVPLQVGTAAVVLGMLTAALTVATASRPLLLLSAVVLGSAYGLLLTGGLGVVHSIAAPQDAATVTGVFYALTYLGFAAPVLVPALSRLWSAPLVLVAAAVFALLSLAATVFARPTRLSHRA</sequence>
<dbReference type="EMBL" id="PVZF01000016">
    <property type="protein sequence ID" value="PRY10576.1"/>
    <property type="molecule type" value="Genomic_DNA"/>
</dbReference>
<feature type="transmembrane region" description="Helical" evidence="7">
    <location>
        <begin position="97"/>
        <end position="117"/>
    </location>
</feature>
<feature type="transmembrane region" description="Helical" evidence="7">
    <location>
        <begin position="35"/>
        <end position="56"/>
    </location>
</feature>
<keyword evidence="4 7" id="KW-0812">Transmembrane</keyword>
<dbReference type="Pfam" id="PF07690">
    <property type="entry name" value="MFS_1"/>
    <property type="match status" value="1"/>
</dbReference>
<dbReference type="Proteomes" id="UP000238083">
    <property type="component" value="Unassembled WGS sequence"/>
</dbReference>
<dbReference type="InterPro" id="IPR036259">
    <property type="entry name" value="MFS_trans_sf"/>
</dbReference>
<comment type="subcellular location">
    <subcellularLocation>
        <location evidence="1">Cell membrane</location>
        <topology evidence="1">Multi-pass membrane protein</topology>
    </subcellularLocation>
</comment>
<feature type="transmembrane region" description="Helical" evidence="7">
    <location>
        <begin position="198"/>
        <end position="216"/>
    </location>
</feature>
<dbReference type="PANTHER" id="PTHR23517">
    <property type="entry name" value="RESISTANCE PROTEIN MDTM, PUTATIVE-RELATED-RELATED"/>
    <property type="match status" value="1"/>
</dbReference>
<keyword evidence="6 7" id="KW-0472">Membrane</keyword>
<evidence type="ECO:0000313" key="10">
    <source>
        <dbReference type="Proteomes" id="UP000238083"/>
    </source>
</evidence>
<dbReference type="GO" id="GO:0005886">
    <property type="term" value="C:plasma membrane"/>
    <property type="evidence" value="ECO:0007669"/>
    <property type="project" value="UniProtKB-SubCell"/>
</dbReference>
<evidence type="ECO:0000313" key="9">
    <source>
        <dbReference type="EMBL" id="PRY10576.1"/>
    </source>
</evidence>
<feature type="transmembrane region" description="Helical" evidence="7">
    <location>
        <begin position="259"/>
        <end position="282"/>
    </location>
</feature>
<evidence type="ECO:0000256" key="5">
    <source>
        <dbReference type="ARBA" id="ARBA00022989"/>
    </source>
</evidence>
<dbReference type="InterPro" id="IPR011701">
    <property type="entry name" value="MFS"/>
</dbReference>
<organism evidence="9 10">
    <name type="scientific">Kineococcus rhizosphaerae</name>
    <dbReference type="NCBI Taxonomy" id="559628"/>
    <lineage>
        <taxon>Bacteria</taxon>
        <taxon>Bacillati</taxon>
        <taxon>Actinomycetota</taxon>
        <taxon>Actinomycetes</taxon>
        <taxon>Kineosporiales</taxon>
        <taxon>Kineosporiaceae</taxon>
        <taxon>Kineococcus</taxon>
    </lineage>
</organism>
<feature type="transmembrane region" description="Helical" evidence="7">
    <location>
        <begin position="386"/>
        <end position="404"/>
    </location>
</feature>
<feature type="transmembrane region" description="Helical" evidence="7">
    <location>
        <begin position="294"/>
        <end position="314"/>
    </location>
</feature>
<feature type="domain" description="Major facilitator superfamily (MFS) profile" evidence="8">
    <location>
        <begin position="1"/>
        <end position="439"/>
    </location>
</feature>
<dbReference type="Gene3D" id="1.20.1250.20">
    <property type="entry name" value="MFS general substrate transporter like domains"/>
    <property type="match status" value="1"/>
</dbReference>
<dbReference type="OrthoDB" id="5242249at2"/>
<evidence type="ECO:0000256" key="7">
    <source>
        <dbReference type="SAM" id="Phobius"/>
    </source>
</evidence>
<feature type="transmembrane region" description="Helical" evidence="7">
    <location>
        <begin position="351"/>
        <end position="374"/>
    </location>
</feature>
<evidence type="ECO:0000256" key="2">
    <source>
        <dbReference type="ARBA" id="ARBA00022448"/>
    </source>
</evidence>
<reference evidence="9 10" key="1">
    <citation type="submission" date="2018-03" db="EMBL/GenBank/DDBJ databases">
        <title>Genomic Encyclopedia of Archaeal and Bacterial Type Strains, Phase II (KMG-II): from individual species to whole genera.</title>
        <authorList>
            <person name="Goeker M."/>
        </authorList>
    </citation>
    <scope>NUCLEOTIDE SEQUENCE [LARGE SCALE GENOMIC DNA]</scope>
    <source>
        <strain evidence="9 10">DSM 19711</strain>
    </source>
</reference>
<proteinExistence type="predicted"/>
<dbReference type="PROSITE" id="PS50850">
    <property type="entry name" value="MFS"/>
    <property type="match status" value="1"/>
</dbReference>
<gene>
    <name evidence="9" type="ORF">CLV37_116129</name>
</gene>
<evidence type="ECO:0000256" key="4">
    <source>
        <dbReference type="ARBA" id="ARBA00022692"/>
    </source>
</evidence>
<evidence type="ECO:0000256" key="6">
    <source>
        <dbReference type="ARBA" id="ARBA00023136"/>
    </source>
</evidence>
<dbReference type="AlphaFoldDB" id="A0A2T0QXH7"/>
<name>A0A2T0QXH7_9ACTN</name>
<keyword evidence="2" id="KW-0813">Transport</keyword>
<feature type="transmembrane region" description="Helical" evidence="7">
    <location>
        <begin position="326"/>
        <end position="345"/>
    </location>
</feature>
<feature type="transmembrane region" description="Helical" evidence="7">
    <location>
        <begin position="123"/>
        <end position="146"/>
    </location>
</feature>
<dbReference type="InterPro" id="IPR050171">
    <property type="entry name" value="MFS_Transporters"/>
</dbReference>
<accession>A0A2T0QXH7</accession>
<dbReference type="RefSeq" id="WP_106215303.1">
    <property type="nucleotide sequence ID" value="NZ_PVZF01000016.1"/>
</dbReference>
<dbReference type="InterPro" id="IPR020846">
    <property type="entry name" value="MFS_dom"/>
</dbReference>
<feature type="transmembrane region" description="Helical" evidence="7">
    <location>
        <begin position="68"/>
        <end position="90"/>
    </location>
</feature>
<evidence type="ECO:0000256" key="3">
    <source>
        <dbReference type="ARBA" id="ARBA00022475"/>
    </source>
</evidence>
<keyword evidence="10" id="KW-1185">Reference proteome</keyword>
<feature type="transmembrane region" description="Helical" evidence="7">
    <location>
        <begin position="410"/>
        <end position="434"/>
    </location>
</feature>
<dbReference type="PROSITE" id="PS00216">
    <property type="entry name" value="SUGAR_TRANSPORT_1"/>
    <property type="match status" value="1"/>
</dbReference>
<keyword evidence="5 7" id="KW-1133">Transmembrane helix</keyword>
<protein>
    <submittedName>
        <fullName evidence="9">Putative MFS family arabinose efflux permease</fullName>
    </submittedName>
</protein>
<evidence type="ECO:0000256" key="1">
    <source>
        <dbReference type="ARBA" id="ARBA00004651"/>
    </source>
</evidence>
<evidence type="ECO:0000259" key="8">
    <source>
        <dbReference type="PROSITE" id="PS50850"/>
    </source>
</evidence>